<proteinExistence type="predicted"/>
<comment type="caution">
    <text evidence="1">The sequence shown here is derived from an EMBL/GenBank/DDBJ whole genome shotgun (WGS) entry which is preliminary data.</text>
</comment>
<dbReference type="InterPro" id="IPR055755">
    <property type="entry name" value="DUF7331"/>
</dbReference>
<protein>
    <submittedName>
        <fullName evidence="1">Uncharacterized protein</fullName>
    </submittedName>
</protein>
<reference evidence="1 2" key="1">
    <citation type="journal article" date="2019" name="Int. J. Syst. Evol. Microbiol.">
        <title>The Global Catalogue of Microorganisms (GCM) 10K type strain sequencing project: providing services to taxonomists for standard genome sequencing and annotation.</title>
        <authorList>
            <consortium name="The Broad Institute Genomics Platform"/>
            <consortium name="The Broad Institute Genome Sequencing Center for Infectious Disease"/>
            <person name="Wu L."/>
            <person name="Ma J."/>
        </authorList>
    </citation>
    <scope>NUCLEOTIDE SEQUENCE [LARGE SCALE GENOMIC DNA]</scope>
    <source>
        <strain evidence="1 2">RDMS1</strain>
    </source>
</reference>
<name>A0ABD5YJY2_9EURY</name>
<dbReference type="EMBL" id="JBHTAX010000001">
    <property type="protein sequence ID" value="MFC7188426.1"/>
    <property type="molecule type" value="Genomic_DNA"/>
</dbReference>
<accession>A0ABD5YJY2</accession>
<organism evidence="1 2">
    <name type="scientific">Halocatena marina</name>
    <dbReference type="NCBI Taxonomy" id="2934937"/>
    <lineage>
        <taxon>Archaea</taxon>
        <taxon>Methanobacteriati</taxon>
        <taxon>Methanobacteriota</taxon>
        <taxon>Stenosarchaea group</taxon>
        <taxon>Halobacteria</taxon>
        <taxon>Halobacteriales</taxon>
        <taxon>Natronomonadaceae</taxon>
        <taxon>Halocatena</taxon>
    </lineage>
</organism>
<dbReference type="AlphaFoldDB" id="A0ABD5YJY2"/>
<evidence type="ECO:0000313" key="2">
    <source>
        <dbReference type="Proteomes" id="UP001596417"/>
    </source>
</evidence>
<evidence type="ECO:0000313" key="1">
    <source>
        <dbReference type="EMBL" id="MFC7188426.1"/>
    </source>
</evidence>
<dbReference type="Proteomes" id="UP001596417">
    <property type="component" value="Unassembled WGS sequence"/>
</dbReference>
<dbReference type="Pfam" id="PF24018">
    <property type="entry name" value="DUF7331"/>
    <property type="match status" value="1"/>
</dbReference>
<sequence length="52" mass="5862">MSTRTYDSTDGEDTEWECIVLELEDGDVVMYDPSNHCAWVQSDASMDISSQV</sequence>
<dbReference type="RefSeq" id="WP_248903763.1">
    <property type="nucleotide sequence ID" value="NZ_CP109979.1"/>
</dbReference>
<gene>
    <name evidence="1" type="ORF">ACFQL7_00180</name>
</gene>
<keyword evidence="2" id="KW-1185">Reference proteome</keyword>
<dbReference type="GeneID" id="76197960"/>